<sequence>MEAVRDTVKIMDAASELLNLRREEEYKGHVKKMTIEFEIDLK</sequence>
<accession>A0A392WD19</accession>
<keyword evidence="2" id="KW-1185">Reference proteome</keyword>
<feature type="non-terminal residue" evidence="1">
    <location>
        <position position="42"/>
    </location>
</feature>
<name>A0A392WD19_9FABA</name>
<comment type="caution">
    <text evidence="1">The sequence shown here is derived from an EMBL/GenBank/DDBJ whole genome shotgun (WGS) entry which is preliminary data.</text>
</comment>
<dbReference type="Proteomes" id="UP000265520">
    <property type="component" value="Unassembled WGS sequence"/>
</dbReference>
<evidence type="ECO:0000313" key="1">
    <source>
        <dbReference type="EMBL" id="MCI97649.1"/>
    </source>
</evidence>
<reference evidence="1 2" key="1">
    <citation type="journal article" date="2018" name="Front. Plant Sci.">
        <title>Red Clover (Trifolium pratense) and Zigzag Clover (T. medium) - A Picture of Genomic Similarities and Differences.</title>
        <authorList>
            <person name="Dluhosova J."/>
            <person name="Istvanek J."/>
            <person name="Nedelnik J."/>
            <person name="Repkova J."/>
        </authorList>
    </citation>
    <scope>NUCLEOTIDE SEQUENCE [LARGE SCALE GENOMIC DNA]</scope>
    <source>
        <strain evidence="2">cv. 10/8</strain>
        <tissue evidence="1">Leaf</tissue>
    </source>
</reference>
<dbReference type="AlphaFoldDB" id="A0A392WD19"/>
<proteinExistence type="predicted"/>
<organism evidence="1 2">
    <name type="scientific">Trifolium medium</name>
    <dbReference type="NCBI Taxonomy" id="97028"/>
    <lineage>
        <taxon>Eukaryota</taxon>
        <taxon>Viridiplantae</taxon>
        <taxon>Streptophyta</taxon>
        <taxon>Embryophyta</taxon>
        <taxon>Tracheophyta</taxon>
        <taxon>Spermatophyta</taxon>
        <taxon>Magnoliopsida</taxon>
        <taxon>eudicotyledons</taxon>
        <taxon>Gunneridae</taxon>
        <taxon>Pentapetalae</taxon>
        <taxon>rosids</taxon>
        <taxon>fabids</taxon>
        <taxon>Fabales</taxon>
        <taxon>Fabaceae</taxon>
        <taxon>Papilionoideae</taxon>
        <taxon>50 kb inversion clade</taxon>
        <taxon>NPAAA clade</taxon>
        <taxon>Hologalegina</taxon>
        <taxon>IRL clade</taxon>
        <taxon>Trifolieae</taxon>
        <taxon>Trifolium</taxon>
    </lineage>
</organism>
<dbReference type="EMBL" id="LXQA011450315">
    <property type="protein sequence ID" value="MCI97649.1"/>
    <property type="molecule type" value="Genomic_DNA"/>
</dbReference>
<evidence type="ECO:0000313" key="2">
    <source>
        <dbReference type="Proteomes" id="UP000265520"/>
    </source>
</evidence>
<protein>
    <submittedName>
        <fullName evidence="1">Uncharacterized protein</fullName>
    </submittedName>
</protein>